<comment type="caution">
    <text evidence="3">The sequence shown here is derived from an EMBL/GenBank/DDBJ whole genome shotgun (WGS) entry which is preliminary data.</text>
</comment>
<evidence type="ECO:0000313" key="4">
    <source>
        <dbReference type="Proteomes" id="UP000827284"/>
    </source>
</evidence>
<feature type="coiled-coil region" evidence="1">
    <location>
        <begin position="799"/>
        <end position="910"/>
    </location>
</feature>
<feature type="compositionally biased region" description="Polar residues" evidence="2">
    <location>
        <begin position="95"/>
        <end position="113"/>
    </location>
</feature>
<feature type="compositionally biased region" description="Basic and acidic residues" evidence="2">
    <location>
        <begin position="574"/>
        <end position="605"/>
    </location>
</feature>
<evidence type="ECO:0000313" key="3">
    <source>
        <dbReference type="EMBL" id="GJJ69944.1"/>
    </source>
</evidence>
<dbReference type="EMBL" id="BQFW01000003">
    <property type="protein sequence ID" value="GJJ69944.1"/>
    <property type="molecule type" value="Genomic_DNA"/>
</dbReference>
<feature type="compositionally biased region" description="Low complexity" evidence="2">
    <location>
        <begin position="189"/>
        <end position="215"/>
    </location>
</feature>
<feature type="compositionally biased region" description="Gly residues" evidence="2">
    <location>
        <begin position="174"/>
        <end position="188"/>
    </location>
</feature>
<evidence type="ECO:0000256" key="2">
    <source>
        <dbReference type="SAM" id="MobiDB-lite"/>
    </source>
</evidence>
<reference evidence="3" key="2">
    <citation type="journal article" date="2022" name="Microbiol. Resour. Announc.">
        <title>Whole-Genome Sequence of Entomortierella parvispora E1425, a Mucoromycotan Fungus Associated with Burkholderiaceae-Related Endosymbiotic Bacteria.</title>
        <authorList>
            <person name="Herlambang A."/>
            <person name="Guo Y."/>
            <person name="Takashima Y."/>
            <person name="Narisawa K."/>
            <person name="Ohta H."/>
            <person name="Nishizawa T."/>
        </authorList>
    </citation>
    <scope>NUCLEOTIDE SEQUENCE</scope>
    <source>
        <strain evidence="3">E1425</strain>
    </source>
</reference>
<feature type="compositionally biased region" description="Low complexity" evidence="2">
    <location>
        <begin position="318"/>
        <end position="340"/>
    </location>
</feature>
<dbReference type="Proteomes" id="UP000827284">
    <property type="component" value="Unassembled WGS sequence"/>
</dbReference>
<keyword evidence="1" id="KW-0175">Coiled coil</keyword>
<feature type="coiled-coil region" evidence="1">
    <location>
        <begin position="434"/>
        <end position="475"/>
    </location>
</feature>
<dbReference type="AlphaFoldDB" id="A0A9P3H4G8"/>
<accession>A0A9P3H4G8</accession>
<organism evidence="3 4">
    <name type="scientific">Entomortierella parvispora</name>
    <dbReference type="NCBI Taxonomy" id="205924"/>
    <lineage>
        <taxon>Eukaryota</taxon>
        <taxon>Fungi</taxon>
        <taxon>Fungi incertae sedis</taxon>
        <taxon>Mucoromycota</taxon>
        <taxon>Mortierellomycotina</taxon>
        <taxon>Mortierellomycetes</taxon>
        <taxon>Mortierellales</taxon>
        <taxon>Mortierellaceae</taxon>
        <taxon>Entomortierella</taxon>
    </lineage>
</organism>
<name>A0A9P3H4G8_9FUNG</name>
<keyword evidence="4" id="KW-1185">Reference proteome</keyword>
<feature type="compositionally biased region" description="Low complexity" evidence="2">
    <location>
        <begin position="265"/>
        <end position="307"/>
    </location>
</feature>
<protein>
    <submittedName>
        <fullName evidence="3">Uncharacterized protein</fullName>
    </submittedName>
</protein>
<feature type="compositionally biased region" description="Low complexity" evidence="2">
    <location>
        <begin position="22"/>
        <end position="88"/>
    </location>
</feature>
<proteinExistence type="predicted"/>
<feature type="region of interest" description="Disordered" evidence="2">
    <location>
        <begin position="541"/>
        <end position="605"/>
    </location>
</feature>
<sequence length="1150" mass="125877">MAVATQDMNASTTRTVTKRPGTAAASASRATVSAKARTASTATPTTLRTTPSATPAASKTAASSTRSAPSKTPVSSAASAPVSATTRALVGAKATSGTKTPAASTGVQRSSSLKVGPSSKPAASANPSRSSTPAPARSSTPTTVRSATPKSSTPLTSATKKPNPASPTTAGAKTGTGPGAGPGAGTGAGTATVTPSRRVPATASTRTTTSIRITPGTNGSTATKPPSVGGRPPVKMTPTTIRTGPGASPVTPTSSTKPAAGSPLTAKKSSTASPTSTVSRTNSTKKTITSSPSSSRPGTKSVTSTSTPPSPLNARRVSSSSSMSIASSTSGSARIASSSSKTTTEGGAPTPVSPTELKRAIANICAKLEETTSRLKAKEDELVLVRQQLKDESACFASAAAEETASSDGGETAVPDLDFSKISSQDKETVVAALSAKEKDVARIKNHIRTLKARIQRLRLEHERKTRELDQEHARKTSEKDTELTRLHQDLSALIQQYQEKQIFRQKFDDARALHARSLQELRRIHEDKLESLGQELEVVKSQIRTPATSRKSTSGSNSSKGKKQDTEAQAAAQHEKDLVALKKDQSQEKKRLKSEHEKELSRVRADLDKDLERAVTEHQTEVKERLNYELSQIRASHSALVQERHGEAATQNMTLVLRERHQRSLQDMRSRLERENKQYLDTVQTKQQNEIATMTTRHQELVHSLETRIQKTLEQHTSDKIQITTSGEERASKATKDHFAEKVIRRAKQMEELSAIETSTKESMLKELDEVKARFSRFVGKNQDKQDKKIKEMETSYEERIAELIVEHENRVRELEDLANEQVQDALDRVEGEFERNQQIMLKSQEEEKKRLQVEHELILGALEDKLTEAENTLKATMENTRKSRKVIAEQMEELKKETEQQLISVRTSMTTLIVEHETRDKTESKEQETSRVEAVDRQKLVYQRAHAAALIKAEEDARVRREKLAQEIQALKNSVKTAHSERDKARAVIKAKEARWHEGHSAACKGMDENHESILKDVQQTAQRRLSEMTREHSRMAELYADKISSVMGAHQMELQSVHTKLSAQLKSKEQFNQQEIRTLESRLAAAIARASSSPPFVSVNKDSNSSNREQLEKLTTSLNRLQKQNQTLKNENEQIVIMMNKLQEARA</sequence>
<feature type="coiled-coil region" evidence="1">
    <location>
        <begin position="659"/>
        <end position="690"/>
    </location>
</feature>
<feature type="coiled-coil region" evidence="1">
    <location>
        <begin position="956"/>
        <end position="983"/>
    </location>
</feature>
<feature type="compositionally biased region" description="Low complexity" evidence="2">
    <location>
        <begin position="549"/>
        <end position="560"/>
    </location>
</feature>
<evidence type="ECO:0000256" key="1">
    <source>
        <dbReference type="SAM" id="Coils"/>
    </source>
</evidence>
<feature type="region of interest" description="Disordered" evidence="2">
    <location>
        <begin position="1"/>
        <end position="355"/>
    </location>
</feature>
<dbReference type="OrthoDB" id="2289094at2759"/>
<feature type="coiled-coil region" evidence="1">
    <location>
        <begin position="361"/>
        <end position="388"/>
    </location>
</feature>
<feature type="compositionally biased region" description="Polar residues" evidence="2">
    <location>
        <begin position="144"/>
        <end position="160"/>
    </location>
</feature>
<feature type="coiled-coil region" evidence="1">
    <location>
        <begin position="1107"/>
        <end position="1148"/>
    </location>
</feature>
<reference evidence="3" key="1">
    <citation type="submission" date="2021-11" db="EMBL/GenBank/DDBJ databases">
        <authorList>
            <person name="Herlambang A."/>
            <person name="Guo Y."/>
            <person name="Takashima Y."/>
            <person name="Nishizawa T."/>
        </authorList>
    </citation>
    <scope>NUCLEOTIDE SEQUENCE</scope>
    <source>
        <strain evidence="3">E1425</strain>
    </source>
</reference>
<feature type="compositionally biased region" description="Low complexity" evidence="2">
    <location>
        <begin position="117"/>
        <end position="143"/>
    </location>
</feature>
<gene>
    <name evidence="3" type="ORF">EMPS_02293</name>
</gene>
<feature type="compositionally biased region" description="Polar residues" evidence="2">
    <location>
        <begin position="1"/>
        <end position="15"/>
    </location>
</feature>